<dbReference type="InterPro" id="IPR036061">
    <property type="entry name" value="CheW-like_dom_sf"/>
</dbReference>
<accession>A0A098TJ62</accession>
<feature type="domain" description="CheW-like" evidence="1">
    <location>
        <begin position="2"/>
        <end position="159"/>
    </location>
</feature>
<dbReference type="SMART" id="SM00260">
    <property type="entry name" value="CheW"/>
    <property type="match status" value="1"/>
</dbReference>
<keyword evidence="3" id="KW-1185">Reference proteome</keyword>
<dbReference type="Gene3D" id="2.40.50.180">
    <property type="entry name" value="CheA-289, Domain 4"/>
    <property type="match status" value="1"/>
</dbReference>
<sequence>MSQDFFYVYLRHSVKMVLPLDRTSEVISLQRGDICPIPGVAASLLGVVNQRGKLLWVLDLSDLLALPAFTTSPGLQDQLTLVVLADTAPTVGQMAVGQSERQLGCVVSALKGILPLEPDQFRGLPQKLSAASKAFLSGMAVIEKSPAAVLNVDAVLAAL</sequence>
<dbReference type="InterPro" id="IPR039315">
    <property type="entry name" value="CheW"/>
</dbReference>
<dbReference type="SUPFAM" id="SSF50341">
    <property type="entry name" value="CheW-like"/>
    <property type="match status" value="1"/>
</dbReference>
<dbReference type="Proteomes" id="UP000030170">
    <property type="component" value="Unassembled WGS sequence"/>
</dbReference>
<dbReference type="GO" id="GO:0005829">
    <property type="term" value="C:cytosol"/>
    <property type="evidence" value="ECO:0007669"/>
    <property type="project" value="TreeGrafter"/>
</dbReference>
<dbReference type="GO" id="GO:0007165">
    <property type="term" value="P:signal transduction"/>
    <property type="evidence" value="ECO:0007669"/>
    <property type="project" value="InterPro"/>
</dbReference>
<dbReference type="Gene3D" id="2.30.30.40">
    <property type="entry name" value="SH3 Domains"/>
    <property type="match status" value="1"/>
</dbReference>
<dbReference type="STRING" id="1497020.DO97_12370"/>
<evidence type="ECO:0000313" key="2">
    <source>
        <dbReference type="EMBL" id="KGF72081.1"/>
    </source>
</evidence>
<evidence type="ECO:0000313" key="3">
    <source>
        <dbReference type="Proteomes" id="UP000030170"/>
    </source>
</evidence>
<evidence type="ECO:0000259" key="1">
    <source>
        <dbReference type="PROSITE" id="PS50851"/>
    </source>
</evidence>
<dbReference type="OrthoDB" id="425983at2"/>
<comment type="caution">
    <text evidence="2">The sequence shown here is derived from an EMBL/GenBank/DDBJ whole genome shotgun (WGS) entry which is preliminary data.</text>
</comment>
<dbReference type="Pfam" id="PF01584">
    <property type="entry name" value="CheW"/>
    <property type="match status" value="1"/>
</dbReference>
<name>A0A098TJ62_9CYAN</name>
<organism evidence="2 3">
    <name type="scientific">Neosynechococcus sphagnicola sy1</name>
    <dbReference type="NCBI Taxonomy" id="1497020"/>
    <lineage>
        <taxon>Bacteria</taxon>
        <taxon>Bacillati</taxon>
        <taxon>Cyanobacteriota</taxon>
        <taxon>Cyanophyceae</taxon>
        <taxon>Neosynechococcales</taxon>
        <taxon>Neosynechococcaceae</taxon>
        <taxon>Neosynechococcus</taxon>
    </lineage>
</organism>
<gene>
    <name evidence="2" type="ORF">DO97_12370</name>
</gene>
<dbReference type="AlphaFoldDB" id="A0A098TJ62"/>
<protein>
    <recommendedName>
        <fullName evidence="1">CheW-like domain-containing protein</fullName>
    </recommendedName>
</protein>
<proteinExistence type="predicted"/>
<dbReference type="PROSITE" id="PS50851">
    <property type="entry name" value="CHEW"/>
    <property type="match status" value="1"/>
</dbReference>
<dbReference type="PANTHER" id="PTHR22617:SF23">
    <property type="entry name" value="CHEMOTAXIS PROTEIN CHEW"/>
    <property type="match status" value="1"/>
</dbReference>
<dbReference type="InterPro" id="IPR002545">
    <property type="entry name" value="CheW-lke_dom"/>
</dbReference>
<dbReference type="GO" id="GO:0006935">
    <property type="term" value="P:chemotaxis"/>
    <property type="evidence" value="ECO:0007669"/>
    <property type="project" value="InterPro"/>
</dbReference>
<dbReference type="EMBL" id="JJML01000038">
    <property type="protein sequence ID" value="KGF72081.1"/>
    <property type="molecule type" value="Genomic_DNA"/>
</dbReference>
<dbReference type="PANTHER" id="PTHR22617">
    <property type="entry name" value="CHEMOTAXIS SENSOR HISTIDINE KINASE-RELATED"/>
    <property type="match status" value="1"/>
</dbReference>
<reference evidence="2 3" key="1">
    <citation type="journal article" date="2014" name="Mol. Ecol.">
        <title>Evolution of Synechococcus.</title>
        <authorList>
            <person name="Dvorak P."/>
            <person name="Casamatta D."/>
            <person name="Hasler P."/>
            <person name="Poulickova A."/>
            <person name="Ondrej V."/>
            <person name="Sanges R."/>
        </authorList>
    </citation>
    <scope>NUCLEOTIDE SEQUENCE [LARGE SCALE GENOMIC DNA]</scope>
    <source>
        <strain evidence="2 3">CAUP A 1101</strain>
    </source>
</reference>